<feature type="transmembrane region" description="Helical" evidence="11">
    <location>
        <begin position="278"/>
        <end position="299"/>
    </location>
</feature>
<evidence type="ECO:0000256" key="2">
    <source>
        <dbReference type="ARBA" id="ARBA00004370"/>
    </source>
</evidence>
<dbReference type="SMART" id="SM00388">
    <property type="entry name" value="HisKA"/>
    <property type="match status" value="1"/>
</dbReference>
<dbReference type="PIRSF" id="PIRSF037532">
    <property type="entry name" value="STHK_NtrY"/>
    <property type="match status" value="1"/>
</dbReference>
<evidence type="ECO:0000256" key="8">
    <source>
        <dbReference type="ARBA" id="ARBA00022840"/>
    </source>
</evidence>
<keyword evidence="6" id="KW-0547">Nucleotide-binding</keyword>
<keyword evidence="11" id="KW-0812">Transmembrane</keyword>
<dbReference type="Proteomes" id="UP000663570">
    <property type="component" value="Chromosome"/>
</dbReference>
<feature type="transmembrane region" description="Helical" evidence="11">
    <location>
        <begin position="73"/>
        <end position="93"/>
    </location>
</feature>
<dbReference type="InterPro" id="IPR036890">
    <property type="entry name" value="HATPase_C_sf"/>
</dbReference>
<evidence type="ECO:0000256" key="3">
    <source>
        <dbReference type="ARBA" id="ARBA00012438"/>
    </source>
</evidence>
<dbReference type="InterPro" id="IPR017232">
    <property type="entry name" value="NtrY"/>
</dbReference>
<dbReference type="PANTHER" id="PTHR43065">
    <property type="entry name" value="SENSOR HISTIDINE KINASE"/>
    <property type="match status" value="1"/>
</dbReference>
<keyword evidence="9" id="KW-0902">Two-component regulatory system</keyword>
<dbReference type="InterPro" id="IPR036097">
    <property type="entry name" value="HisK_dim/P_sf"/>
</dbReference>
<dbReference type="InterPro" id="IPR003660">
    <property type="entry name" value="HAMP_dom"/>
</dbReference>
<feature type="domain" description="HAMP" evidence="13">
    <location>
        <begin position="303"/>
        <end position="355"/>
    </location>
</feature>
<dbReference type="EMBL" id="CP071060">
    <property type="protein sequence ID" value="QSI77290.1"/>
    <property type="molecule type" value="Genomic_DNA"/>
</dbReference>
<proteinExistence type="predicted"/>
<sequence>MRAVIAAVSALAGIMLFLLAAASSKSSALIRNYPLLLGLNGTVAAVLLGLVGFQMRTLWVQYREHQFGSRLKLKLLGLFALMALVPGLVIYGVSLQFATRSIESWFDVKVDAALDSGIQLGRNALDYLLDQLAGRARDTADTLAESLGDTGTAVSAARLDRLRDEAGADVAALLAGNGKVIVSSVGSGTTLALETHSSASLRLARGARGLRTVEGEGSGELWLRVIVPIPARNLAANIEFLQMSKRVPPQIVRTMENIQNGSRDYQELLLGREGLMRIYSLTLTLTLLLALFAALAAAFEIARSLSAPLSILAEGTQAVAAGDFSPRQALPGRDELGVLTQNFNRMTRQLQDARAQAERNRAEVEAARVYLESVLGNLSAGVLAFSDNGRLRAANRGAMLILGDDLAGFESLTLDAWPRHQAFRDVVIAEFDKHDDDWTREVELTRDDGRNQTLLLRGSRLPPGSAGGYVVVFDDVTELISAQRNAAWAEVARRLAHEIKNPLTPIQLSAERLQHKLASKLDPDSQAMLARATQTIVNQVEAMKNMVNDFRDYARMPPSNLAPLDLNALIGEVLGLYESSRVKIELELAPELPRVLGDATQLRQVIHNLLTNAEDALSDEANPTVTLATRRDNRRVEFMVRDNGPGFPPAMLARAFEPYVTSKARGSGLGLAIVKKITDEHHGEISILNLEPHGAEIRLRLPLAPTV</sequence>
<keyword evidence="7" id="KW-0418">Kinase</keyword>
<reference evidence="14 15" key="1">
    <citation type="submission" date="2021-02" db="EMBL/GenBank/DDBJ databases">
        <title>Niveibacterium changnyeongensis HC41.</title>
        <authorList>
            <person name="Kang M."/>
        </authorList>
    </citation>
    <scope>NUCLEOTIDE SEQUENCE [LARGE SCALE GENOMIC DNA]</scope>
    <source>
        <strain evidence="14 15">HC41</strain>
    </source>
</reference>
<dbReference type="CDD" id="cd06225">
    <property type="entry name" value="HAMP"/>
    <property type="match status" value="1"/>
</dbReference>
<dbReference type="InterPro" id="IPR004358">
    <property type="entry name" value="Sig_transdc_His_kin-like_C"/>
</dbReference>
<evidence type="ECO:0000256" key="9">
    <source>
        <dbReference type="ARBA" id="ARBA00023012"/>
    </source>
</evidence>
<dbReference type="SMART" id="SM00387">
    <property type="entry name" value="HATPase_c"/>
    <property type="match status" value="1"/>
</dbReference>
<keyword evidence="15" id="KW-1185">Reference proteome</keyword>
<dbReference type="CDD" id="cd00082">
    <property type="entry name" value="HisKA"/>
    <property type="match status" value="1"/>
</dbReference>
<name>A0ABX7M9Z0_9RHOO</name>
<dbReference type="SUPFAM" id="SSF55785">
    <property type="entry name" value="PYP-like sensor domain (PAS domain)"/>
    <property type="match status" value="1"/>
</dbReference>
<feature type="domain" description="Histidine kinase" evidence="12">
    <location>
        <begin position="494"/>
        <end position="705"/>
    </location>
</feature>
<dbReference type="PROSITE" id="PS50885">
    <property type="entry name" value="HAMP"/>
    <property type="match status" value="1"/>
</dbReference>
<protein>
    <recommendedName>
        <fullName evidence="3">histidine kinase</fullName>
        <ecNumber evidence="3">2.7.13.3</ecNumber>
    </recommendedName>
</protein>
<keyword evidence="10" id="KW-0175">Coiled coil</keyword>
<accession>A0ABX7M9Z0</accession>
<dbReference type="Gene3D" id="3.30.565.10">
    <property type="entry name" value="Histidine kinase-like ATPase, C-terminal domain"/>
    <property type="match status" value="1"/>
</dbReference>
<comment type="catalytic activity">
    <reaction evidence="1">
        <text>ATP + protein L-histidine = ADP + protein N-phospho-L-histidine.</text>
        <dbReference type="EC" id="2.7.13.3"/>
    </reaction>
</comment>
<dbReference type="InterPro" id="IPR035965">
    <property type="entry name" value="PAS-like_dom_sf"/>
</dbReference>
<evidence type="ECO:0000256" key="11">
    <source>
        <dbReference type="SAM" id="Phobius"/>
    </source>
</evidence>
<feature type="coiled-coil region" evidence="10">
    <location>
        <begin position="336"/>
        <end position="367"/>
    </location>
</feature>
<dbReference type="InterPro" id="IPR005467">
    <property type="entry name" value="His_kinase_dom"/>
</dbReference>
<evidence type="ECO:0000259" key="13">
    <source>
        <dbReference type="PROSITE" id="PS50885"/>
    </source>
</evidence>
<dbReference type="InterPro" id="IPR003661">
    <property type="entry name" value="HisK_dim/P_dom"/>
</dbReference>
<evidence type="ECO:0000256" key="6">
    <source>
        <dbReference type="ARBA" id="ARBA00022741"/>
    </source>
</evidence>
<evidence type="ECO:0000259" key="12">
    <source>
        <dbReference type="PROSITE" id="PS50109"/>
    </source>
</evidence>
<dbReference type="Gene3D" id="1.10.287.130">
    <property type="match status" value="1"/>
</dbReference>
<dbReference type="Pfam" id="PF00512">
    <property type="entry name" value="HisKA"/>
    <property type="match status" value="1"/>
</dbReference>
<keyword evidence="5" id="KW-0808">Transferase</keyword>
<keyword evidence="11" id="KW-1133">Transmembrane helix</keyword>
<evidence type="ECO:0000256" key="1">
    <source>
        <dbReference type="ARBA" id="ARBA00000085"/>
    </source>
</evidence>
<dbReference type="SUPFAM" id="SSF47384">
    <property type="entry name" value="Homodimeric domain of signal transducing histidine kinase"/>
    <property type="match status" value="1"/>
</dbReference>
<dbReference type="Gene3D" id="3.30.450.20">
    <property type="entry name" value="PAS domain"/>
    <property type="match status" value="1"/>
</dbReference>
<dbReference type="SUPFAM" id="SSF158472">
    <property type="entry name" value="HAMP domain-like"/>
    <property type="match status" value="1"/>
</dbReference>
<evidence type="ECO:0000256" key="4">
    <source>
        <dbReference type="ARBA" id="ARBA00022553"/>
    </source>
</evidence>
<comment type="subcellular location">
    <subcellularLocation>
        <location evidence="2">Membrane</location>
    </subcellularLocation>
</comment>
<dbReference type="InterPro" id="IPR003594">
    <property type="entry name" value="HATPase_dom"/>
</dbReference>
<dbReference type="Pfam" id="PF02518">
    <property type="entry name" value="HATPase_c"/>
    <property type="match status" value="1"/>
</dbReference>
<dbReference type="Gene3D" id="6.10.340.10">
    <property type="match status" value="1"/>
</dbReference>
<evidence type="ECO:0000256" key="5">
    <source>
        <dbReference type="ARBA" id="ARBA00022679"/>
    </source>
</evidence>
<dbReference type="PANTHER" id="PTHR43065:SF10">
    <property type="entry name" value="PEROXIDE STRESS-ACTIVATED HISTIDINE KINASE MAK3"/>
    <property type="match status" value="1"/>
</dbReference>
<keyword evidence="4" id="KW-0597">Phosphoprotein</keyword>
<keyword evidence="11" id="KW-0472">Membrane</keyword>
<evidence type="ECO:0000313" key="15">
    <source>
        <dbReference type="Proteomes" id="UP000663570"/>
    </source>
</evidence>
<evidence type="ECO:0000313" key="14">
    <source>
        <dbReference type="EMBL" id="QSI77290.1"/>
    </source>
</evidence>
<evidence type="ECO:0000256" key="10">
    <source>
        <dbReference type="SAM" id="Coils"/>
    </source>
</evidence>
<gene>
    <name evidence="14" type="ORF">JY500_01150</name>
</gene>
<dbReference type="PROSITE" id="PS50109">
    <property type="entry name" value="HIS_KIN"/>
    <property type="match status" value="1"/>
</dbReference>
<keyword evidence="8" id="KW-0067">ATP-binding</keyword>
<evidence type="ECO:0000256" key="7">
    <source>
        <dbReference type="ARBA" id="ARBA00022777"/>
    </source>
</evidence>
<organism evidence="14 15">
    <name type="scientific">Niveibacterium microcysteis</name>
    <dbReference type="NCBI Taxonomy" id="2811415"/>
    <lineage>
        <taxon>Bacteria</taxon>
        <taxon>Pseudomonadati</taxon>
        <taxon>Pseudomonadota</taxon>
        <taxon>Betaproteobacteria</taxon>
        <taxon>Rhodocyclales</taxon>
        <taxon>Rhodocyclaceae</taxon>
        <taxon>Niveibacterium</taxon>
    </lineage>
</organism>
<dbReference type="RefSeq" id="WP_206254777.1">
    <property type="nucleotide sequence ID" value="NZ_CP071060.1"/>
</dbReference>
<dbReference type="SMART" id="SM00304">
    <property type="entry name" value="HAMP"/>
    <property type="match status" value="1"/>
</dbReference>
<dbReference type="Pfam" id="PF00672">
    <property type="entry name" value="HAMP"/>
    <property type="match status" value="1"/>
</dbReference>
<dbReference type="EC" id="2.7.13.3" evidence="3"/>
<dbReference type="SUPFAM" id="SSF55874">
    <property type="entry name" value="ATPase domain of HSP90 chaperone/DNA topoisomerase II/histidine kinase"/>
    <property type="match status" value="1"/>
</dbReference>
<feature type="transmembrane region" description="Helical" evidence="11">
    <location>
        <begin position="34"/>
        <end position="53"/>
    </location>
</feature>
<dbReference type="PRINTS" id="PR00344">
    <property type="entry name" value="BCTRLSENSOR"/>
</dbReference>